<dbReference type="EMBL" id="MFGM01000068">
    <property type="protein sequence ID" value="OGF34753.1"/>
    <property type="molecule type" value="Genomic_DNA"/>
</dbReference>
<gene>
    <name evidence="2" type="ORF">A2482_01530</name>
</gene>
<evidence type="ECO:0000313" key="3">
    <source>
        <dbReference type="Proteomes" id="UP000178656"/>
    </source>
</evidence>
<organism evidence="2 3">
    <name type="scientific">Candidatus Falkowbacteria bacterium RIFOXYC2_FULL_48_21</name>
    <dbReference type="NCBI Taxonomy" id="1798005"/>
    <lineage>
        <taxon>Bacteria</taxon>
        <taxon>Candidatus Falkowiibacteriota</taxon>
    </lineage>
</organism>
<accession>A0A1F5T7N3</accession>
<name>A0A1F5T7N3_9BACT</name>
<proteinExistence type="predicted"/>
<sequence>MRLLACGGCGHGGGRGSGRTSEPGEPPSPLMKGEQAGMGESERGGSRLVWARAKGVQVASRLEPIDTG</sequence>
<feature type="compositionally biased region" description="Gly residues" evidence="1">
    <location>
        <begin position="7"/>
        <end position="17"/>
    </location>
</feature>
<comment type="caution">
    <text evidence="2">The sequence shown here is derived from an EMBL/GenBank/DDBJ whole genome shotgun (WGS) entry which is preliminary data.</text>
</comment>
<protein>
    <submittedName>
        <fullName evidence="2">Uncharacterized protein</fullName>
    </submittedName>
</protein>
<feature type="region of interest" description="Disordered" evidence="1">
    <location>
        <begin position="1"/>
        <end position="47"/>
    </location>
</feature>
<dbReference type="AlphaFoldDB" id="A0A1F5T7N3"/>
<dbReference type="Proteomes" id="UP000178656">
    <property type="component" value="Unassembled WGS sequence"/>
</dbReference>
<evidence type="ECO:0000313" key="2">
    <source>
        <dbReference type="EMBL" id="OGF34753.1"/>
    </source>
</evidence>
<evidence type="ECO:0000256" key="1">
    <source>
        <dbReference type="SAM" id="MobiDB-lite"/>
    </source>
</evidence>
<reference evidence="2 3" key="1">
    <citation type="journal article" date="2016" name="Nat. Commun.">
        <title>Thousands of microbial genomes shed light on interconnected biogeochemical processes in an aquifer system.</title>
        <authorList>
            <person name="Anantharaman K."/>
            <person name="Brown C.T."/>
            <person name="Hug L.A."/>
            <person name="Sharon I."/>
            <person name="Castelle C.J."/>
            <person name="Probst A.J."/>
            <person name="Thomas B.C."/>
            <person name="Singh A."/>
            <person name="Wilkins M.J."/>
            <person name="Karaoz U."/>
            <person name="Brodie E.L."/>
            <person name="Williams K.H."/>
            <person name="Hubbard S.S."/>
            <person name="Banfield J.F."/>
        </authorList>
    </citation>
    <scope>NUCLEOTIDE SEQUENCE [LARGE SCALE GENOMIC DNA]</scope>
</reference>